<evidence type="ECO:0000256" key="7">
    <source>
        <dbReference type="SAM" id="Phobius"/>
    </source>
</evidence>
<dbReference type="Pfam" id="PF09678">
    <property type="entry name" value="Caa3_CtaG"/>
    <property type="match status" value="1"/>
</dbReference>
<sequence>MSTGTSEQHRPATGFRGLTVFSVVTALAVIAVLGYAVVRHLTSPQLPVLPLSWCRTGASTSLPPLLGRALFTQWHLDAIALAVLAVPTVLYVGGVTALRRYDPESSWPVSRTVSFLAGIGVCVLATNSSIAVYDMALFTAHMIGHLMLVMLAPALLAYGRPLTLLVETSQGRRRERISRLLTGPVVSLMTAPPIALACYTAVIVGSHLTGLMDKIMVSPWIGQVEHLVYVVIGMQFFTVVLGNEPIRWQLGTPARWLLVAVSMAVDTFTGVILLMSARPITMTSVPGLAVNTLSDTRTGGAIMWVGGDGLMAAVMVLMALEWLGRPELRQRDRGGWLEQARQGVFSEHTGASYTPPGQDPDRDFDEDELRLQDYNRWLASIAEPGASRQAPGAGTNEQRDAV</sequence>
<gene>
    <name evidence="8" type="ORF">RM423_04520</name>
</gene>
<name>A0ABU2J6N7_9ACTN</name>
<evidence type="ECO:0000256" key="1">
    <source>
        <dbReference type="ARBA" id="ARBA00004651"/>
    </source>
</evidence>
<comment type="caution">
    <text evidence="8">The sequence shown here is derived from an EMBL/GenBank/DDBJ whole genome shotgun (WGS) entry which is preliminary data.</text>
</comment>
<dbReference type="InterPro" id="IPR019108">
    <property type="entry name" value="Caa3_assmbl_CtaG-rel"/>
</dbReference>
<keyword evidence="3 7" id="KW-0812">Transmembrane</keyword>
<feature type="transmembrane region" description="Helical" evidence="7">
    <location>
        <begin position="301"/>
        <end position="323"/>
    </location>
</feature>
<proteinExistence type="predicted"/>
<feature type="transmembrane region" description="Helical" evidence="7">
    <location>
        <begin position="256"/>
        <end position="281"/>
    </location>
</feature>
<evidence type="ECO:0000256" key="3">
    <source>
        <dbReference type="ARBA" id="ARBA00022692"/>
    </source>
</evidence>
<evidence type="ECO:0000256" key="5">
    <source>
        <dbReference type="ARBA" id="ARBA00023136"/>
    </source>
</evidence>
<dbReference type="EMBL" id="JAVREH010000004">
    <property type="protein sequence ID" value="MDT0260652.1"/>
    <property type="molecule type" value="Genomic_DNA"/>
</dbReference>
<keyword evidence="5 7" id="KW-0472">Membrane</keyword>
<accession>A0ABU2J6N7</accession>
<evidence type="ECO:0000256" key="4">
    <source>
        <dbReference type="ARBA" id="ARBA00022989"/>
    </source>
</evidence>
<keyword evidence="4 7" id="KW-1133">Transmembrane helix</keyword>
<feature type="transmembrane region" description="Helical" evidence="7">
    <location>
        <begin position="226"/>
        <end position="244"/>
    </location>
</feature>
<feature type="region of interest" description="Disordered" evidence="6">
    <location>
        <begin position="347"/>
        <end position="367"/>
    </location>
</feature>
<feature type="transmembrane region" description="Helical" evidence="7">
    <location>
        <begin position="138"/>
        <end position="159"/>
    </location>
</feature>
<reference evidence="9" key="1">
    <citation type="submission" date="2023-07" db="EMBL/GenBank/DDBJ databases">
        <title>30 novel species of actinomycetes from the DSMZ collection.</title>
        <authorList>
            <person name="Nouioui I."/>
        </authorList>
    </citation>
    <scope>NUCLEOTIDE SEQUENCE [LARGE SCALE GENOMIC DNA]</scope>
    <source>
        <strain evidence="9">DSM 44399</strain>
    </source>
</reference>
<evidence type="ECO:0000313" key="8">
    <source>
        <dbReference type="EMBL" id="MDT0260652.1"/>
    </source>
</evidence>
<feature type="transmembrane region" description="Helical" evidence="7">
    <location>
        <begin position="78"/>
        <end position="101"/>
    </location>
</feature>
<feature type="region of interest" description="Disordered" evidence="6">
    <location>
        <begin position="382"/>
        <end position="402"/>
    </location>
</feature>
<feature type="transmembrane region" description="Helical" evidence="7">
    <location>
        <begin position="18"/>
        <end position="38"/>
    </location>
</feature>
<feature type="transmembrane region" description="Helical" evidence="7">
    <location>
        <begin position="180"/>
        <end position="206"/>
    </location>
</feature>
<keyword evidence="2" id="KW-1003">Cell membrane</keyword>
<dbReference type="RefSeq" id="WP_311421809.1">
    <property type="nucleotide sequence ID" value="NZ_JAVREH010000004.1"/>
</dbReference>
<keyword evidence="9" id="KW-1185">Reference proteome</keyword>
<evidence type="ECO:0000256" key="2">
    <source>
        <dbReference type="ARBA" id="ARBA00022475"/>
    </source>
</evidence>
<evidence type="ECO:0000313" key="9">
    <source>
        <dbReference type="Proteomes" id="UP001183176"/>
    </source>
</evidence>
<comment type="subcellular location">
    <subcellularLocation>
        <location evidence="1">Cell membrane</location>
        <topology evidence="1">Multi-pass membrane protein</topology>
    </subcellularLocation>
</comment>
<evidence type="ECO:0000256" key="6">
    <source>
        <dbReference type="SAM" id="MobiDB-lite"/>
    </source>
</evidence>
<organism evidence="8 9">
    <name type="scientific">Jatrophihabitans lederbergiae</name>
    <dbReference type="NCBI Taxonomy" id="3075547"/>
    <lineage>
        <taxon>Bacteria</taxon>
        <taxon>Bacillati</taxon>
        <taxon>Actinomycetota</taxon>
        <taxon>Actinomycetes</taxon>
        <taxon>Jatrophihabitantales</taxon>
        <taxon>Jatrophihabitantaceae</taxon>
        <taxon>Jatrophihabitans</taxon>
    </lineage>
</organism>
<protein>
    <submittedName>
        <fullName evidence="8">Cytochrome c oxidase assembly protein</fullName>
    </submittedName>
</protein>
<dbReference type="Proteomes" id="UP001183176">
    <property type="component" value="Unassembled WGS sequence"/>
</dbReference>
<feature type="transmembrane region" description="Helical" evidence="7">
    <location>
        <begin position="113"/>
        <end position="132"/>
    </location>
</feature>